<sequence>ISTTRAKAVTSRWPSEKTYAATMSFQREE</sequence>
<dbReference type="AlphaFoldDB" id="W1YRI0"/>
<gene>
    <name evidence="1" type="ORF">Q604_UNBC02209G0001</name>
</gene>
<organism evidence="1">
    <name type="scientific">human gut metagenome</name>
    <dbReference type="NCBI Taxonomy" id="408170"/>
    <lineage>
        <taxon>unclassified sequences</taxon>
        <taxon>metagenomes</taxon>
        <taxon>organismal metagenomes</taxon>
    </lineage>
</organism>
<accession>W1YRI0</accession>
<name>W1YRI0_9ZZZZ</name>
<protein>
    <submittedName>
        <fullName evidence="1">Uncharacterized protein</fullName>
    </submittedName>
</protein>
<comment type="caution">
    <text evidence="1">The sequence shown here is derived from an EMBL/GenBank/DDBJ whole genome shotgun (WGS) entry which is preliminary data.</text>
</comment>
<dbReference type="EMBL" id="AZMM01002209">
    <property type="protein sequence ID" value="ETJ43769.1"/>
    <property type="molecule type" value="Genomic_DNA"/>
</dbReference>
<proteinExistence type="predicted"/>
<feature type="non-terminal residue" evidence="1">
    <location>
        <position position="1"/>
    </location>
</feature>
<evidence type="ECO:0000313" key="1">
    <source>
        <dbReference type="EMBL" id="ETJ43769.1"/>
    </source>
</evidence>
<reference evidence="1" key="1">
    <citation type="submission" date="2013-12" db="EMBL/GenBank/DDBJ databases">
        <title>A Varibaculum cambriense genome reconstructed from a premature infant gut community with otherwise low bacterial novelty that shifts toward anaerobic metabolism during the third week of life.</title>
        <authorList>
            <person name="Brown C.T."/>
            <person name="Sharon I."/>
            <person name="Thomas B.C."/>
            <person name="Castelle C.J."/>
            <person name="Morowitz M.J."/>
            <person name="Banfield J.F."/>
        </authorList>
    </citation>
    <scope>NUCLEOTIDE SEQUENCE</scope>
</reference>